<evidence type="ECO:0000313" key="3">
    <source>
        <dbReference type="EMBL" id="CAL8070379.1"/>
    </source>
</evidence>
<accession>A0ABP1PRZ7</accession>
<name>A0ABP1PRZ7_9HEXA</name>
<gene>
    <name evidence="3" type="ORF">ODALV1_LOCUS1212</name>
</gene>
<evidence type="ECO:0000256" key="1">
    <source>
        <dbReference type="ARBA" id="ARBA00023054"/>
    </source>
</evidence>
<keyword evidence="4" id="KW-1185">Reference proteome</keyword>
<feature type="compositionally biased region" description="Basic and acidic residues" evidence="2">
    <location>
        <begin position="8"/>
        <end position="24"/>
    </location>
</feature>
<feature type="region of interest" description="Disordered" evidence="2">
    <location>
        <begin position="1"/>
        <end position="28"/>
    </location>
</feature>
<evidence type="ECO:0000256" key="2">
    <source>
        <dbReference type="SAM" id="MobiDB-lite"/>
    </source>
</evidence>
<protein>
    <recommendedName>
        <fullName evidence="5">Coiled-coil domain-containing protein</fullName>
    </recommendedName>
</protein>
<evidence type="ECO:0008006" key="5">
    <source>
        <dbReference type="Google" id="ProtNLM"/>
    </source>
</evidence>
<organism evidence="3 4">
    <name type="scientific">Orchesella dallaii</name>
    <dbReference type="NCBI Taxonomy" id="48710"/>
    <lineage>
        <taxon>Eukaryota</taxon>
        <taxon>Metazoa</taxon>
        <taxon>Ecdysozoa</taxon>
        <taxon>Arthropoda</taxon>
        <taxon>Hexapoda</taxon>
        <taxon>Collembola</taxon>
        <taxon>Entomobryomorpha</taxon>
        <taxon>Entomobryoidea</taxon>
        <taxon>Orchesellidae</taxon>
        <taxon>Orchesellinae</taxon>
        <taxon>Orchesella</taxon>
    </lineage>
</organism>
<sequence length="170" mass="20357">MKCLETIQQRKEEEEATKEKERRLKSAQNQVRVDIRKKAFEMKRVVAQELERQQAREKEERMTKLEKMKEKVEIDYHPANVLNDTHASLLRGHEIQSLLRSREENETVNFFRERYSFSAETLWKDARVRLETKLREAGLIDKSYARHVLLAMQPQPKPHLKSNIKFEPID</sequence>
<dbReference type="Proteomes" id="UP001642540">
    <property type="component" value="Unassembled WGS sequence"/>
</dbReference>
<comment type="caution">
    <text evidence="3">The sequence shown here is derived from an EMBL/GenBank/DDBJ whole genome shotgun (WGS) entry which is preliminary data.</text>
</comment>
<evidence type="ECO:0000313" key="4">
    <source>
        <dbReference type="Proteomes" id="UP001642540"/>
    </source>
</evidence>
<dbReference type="InterPro" id="IPR039902">
    <property type="entry name" value="CCDC148/CCDC112"/>
</dbReference>
<reference evidence="3 4" key="1">
    <citation type="submission" date="2024-08" db="EMBL/GenBank/DDBJ databases">
        <authorList>
            <person name="Cucini C."/>
            <person name="Frati F."/>
        </authorList>
    </citation>
    <scope>NUCLEOTIDE SEQUENCE [LARGE SCALE GENOMIC DNA]</scope>
</reference>
<proteinExistence type="predicted"/>
<keyword evidence="1" id="KW-0175">Coiled coil</keyword>
<dbReference type="EMBL" id="CAXLJM020000004">
    <property type="protein sequence ID" value="CAL8070379.1"/>
    <property type="molecule type" value="Genomic_DNA"/>
</dbReference>
<dbReference type="PANTHER" id="PTHR21549">
    <property type="entry name" value="MUTATED IN BLADDER CANCER 1"/>
    <property type="match status" value="1"/>
</dbReference>
<dbReference type="PANTHER" id="PTHR21549:SF1">
    <property type="entry name" value="COILED-COIL DOMAIN-CONTAINING PROTEIN 148"/>
    <property type="match status" value="1"/>
</dbReference>